<keyword evidence="6" id="KW-0067">ATP-binding</keyword>
<dbReference type="InterPro" id="IPR000577">
    <property type="entry name" value="Carb_kinase_FGGY"/>
</dbReference>
<protein>
    <recommendedName>
        <fullName evidence="7">ATP:glycerol 3-phosphotransferase</fullName>
    </recommendedName>
</protein>
<dbReference type="GO" id="GO:0005829">
    <property type="term" value="C:cytosol"/>
    <property type="evidence" value="ECO:0007669"/>
    <property type="project" value="TreeGrafter"/>
</dbReference>
<evidence type="ECO:0000313" key="11">
    <source>
        <dbReference type="EMBL" id="KKS56933.1"/>
    </source>
</evidence>
<accession>A0A0G1D4H2</accession>
<dbReference type="PATRIC" id="fig|1619039.3.peg.584"/>
<gene>
    <name evidence="11" type="ORF">UV20_C0004G0029</name>
</gene>
<dbReference type="InterPro" id="IPR043129">
    <property type="entry name" value="ATPase_NBD"/>
</dbReference>
<evidence type="ECO:0000256" key="8">
    <source>
        <dbReference type="RuleBase" id="RU003733"/>
    </source>
</evidence>
<reference evidence="11 12" key="1">
    <citation type="journal article" date="2015" name="Nature">
        <title>rRNA introns, odd ribosomes, and small enigmatic genomes across a large radiation of phyla.</title>
        <authorList>
            <person name="Brown C.T."/>
            <person name="Hug L.A."/>
            <person name="Thomas B.C."/>
            <person name="Sharon I."/>
            <person name="Castelle C.J."/>
            <person name="Singh A."/>
            <person name="Wilkins M.J."/>
            <person name="Williams K.H."/>
            <person name="Banfield J.F."/>
        </authorList>
    </citation>
    <scope>NUCLEOTIDE SEQUENCE [LARGE SCALE GENOMIC DNA]</scope>
</reference>
<organism evidence="11 12">
    <name type="scientific">Candidatus Magasanikbacteria bacterium GW2011_GWA2_42_32</name>
    <dbReference type="NCBI Taxonomy" id="1619039"/>
    <lineage>
        <taxon>Bacteria</taxon>
        <taxon>Candidatus Magasanikiibacteriota</taxon>
    </lineage>
</organism>
<proteinExistence type="inferred from homology"/>
<sequence length="489" mass="55174">MEYIISLDIGTSSVRALVFDSQLVIQETAQVELKTFYPQNGWVEQDPLELWQKSQEVLEKVLQSAQKNNWIIKGIGITNQRETVVAWSKKTGQPIYNAIVWQDRRTARYCQKLQKQGWFKKIYEKTGLRLDPYFSASKINWILNNVEQAKKIIKNNDLLVGTIDTWLIWNLTKKQSHLTDVSNASRTMLFNIKSLKWDEELLKIFKIPFTILPQVVASACRGKNFGLAKIKNQEIPLLAVCGDQTSALFGQNCLIRGEVKATYGTGGFVVVNAGSKIKLKNSKLITTIAWQINKEIIYALEGSIFQSGGSLKWLRDNLGLFNNYEEINLFSNESKDSNGVYLVPAFVGLGAPHWKPEVRGMISGLNHQTRKGHLINAAIESAAFQVNDILEVIKKEYKLKIGSLKVDGGLTKSNYLLQFQANISNILVNKNKNEEMTGRGVALMAAKILAWPSPASLVDKPFKPLATIIQRKEKLNGWKKSLSQIFKVK</sequence>
<evidence type="ECO:0000256" key="3">
    <source>
        <dbReference type="ARBA" id="ARBA00022741"/>
    </source>
</evidence>
<evidence type="ECO:0000259" key="9">
    <source>
        <dbReference type="Pfam" id="PF00370"/>
    </source>
</evidence>
<evidence type="ECO:0000256" key="2">
    <source>
        <dbReference type="ARBA" id="ARBA00022679"/>
    </source>
</evidence>
<dbReference type="FunFam" id="3.30.420.40:FF:000008">
    <property type="entry name" value="Glycerol kinase"/>
    <property type="match status" value="1"/>
</dbReference>
<dbReference type="InterPro" id="IPR018485">
    <property type="entry name" value="FGGY_C"/>
</dbReference>
<dbReference type="NCBIfam" id="NF000756">
    <property type="entry name" value="PRK00047.1"/>
    <property type="match status" value="1"/>
</dbReference>
<dbReference type="Gene3D" id="3.30.420.40">
    <property type="match status" value="2"/>
</dbReference>
<dbReference type="GO" id="GO:0005524">
    <property type="term" value="F:ATP binding"/>
    <property type="evidence" value="ECO:0007669"/>
    <property type="project" value="UniProtKB-KW"/>
</dbReference>
<dbReference type="PANTHER" id="PTHR10196:SF69">
    <property type="entry name" value="GLYCEROL KINASE"/>
    <property type="match status" value="1"/>
</dbReference>
<name>A0A0G1D4H2_9BACT</name>
<evidence type="ECO:0000259" key="10">
    <source>
        <dbReference type="Pfam" id="PF02782"/>
    </source>
</evidence>
<comment type="caution">
    <text evidence="11">The sequence shown here is derived from an EMBL/GenBank/DDBJ whole genome shotgun (WGS) entry which is preliminary data.</text>
</comment>
<dbReference type="Proteomes" id="UP000034837">
    <property type="component" value="Unassembled WGS sequence"/>
</dbReference>
<dbReference type="PANTHER" id="PTHR10196">
    <property type="entry name" value="SUGAR KINASE"/>
    <property type="match status" value="1"/>
</dbReference>
<keyword evidence="4 8" id="KW-0418">Kinase</keyword>
<dbReference type="PROSITE" id="PS00933">
    <property type="entry name" value="FGGY_KINASES_1"/>
    <property type="match status" value="1"/>
</dbReference>
<dbReference type="InterPro" id="IPR018484">
    <property type="entry name" value="FGGY_N"/>
</dbReference>
<dbReference type="InterPro" id="IPR018483">
    <property type="entry name" value="Carb_kinase_FGGY_CS"/>
</dbReference>
<dbReference type="GO" id="GO:0004370">
    <property type="term" value="F:glycerol kinase activity"/>
    <property type="evidence" value="ECO:0007669"/>
    <property type="project" value="TreeGrafter"/>
</dbReference>
<evidence type="ECO:0000313" key="12">
    <source>
        <dbReference type="Proteomes" id="UP000034837"/>
    </source>
</evidence>
<feature type="domain" description="Carbohydrate kinase FGGY N-terminal" evidence="9">
    <location>
        <begin position="3"/>
        <end position="250"/>
    </location>
</feature>
<dbReference type="CDD" id="cd07769">
    <property type="entry name" value="ASKHA_NBD_FGGY_GK"/>
    <property type="match status" value="1"/>
</dbReference>
<evidence type="ECO:0000256" key="6">
    <source>
        <dbReference type="ARBA" id="ARBA00022840"/>
    </source>
</evidence>
<dbReference type="GO" id="GO:0019563">
    <property type="term" value="P:glycerol catabolic process"/>
    <property type="evidence" value="ECO:0007669"/>
    <property type="project" value="TreeGrafter"/>
</dbReference>
<keyword evidence="3" id="KW-0547">Nucleotide-binding</keyword>
<comment type="similarity">
    <text evidence="1 8">Belongs to the FGGY kinase family.</text>
</comment>
<evidence type="ECO:0000256" key="1">
    <source>
        <dbReference type="ARBA" id="ARBA00009156"/>
    </source>
</evidence>
<evidence type="ECO:0000256" key="7">
    <source>
        <dbReference type="ARBA" id="ARBA00043149"/>
    </source>
</evidence>
<dbReference type="PROSITE" id="PS00445">
    <property type="entry name" value="FGGY_KINASES_2"/>
    <property type="match status" value="1"/>
</dbReference>
<keyword evidence="5" id="KW-0319">Glycerol metabolism</keyword>
<evidence type="ECO:0000256" key="4">
    <source>
        <dbReference type="ARBA" id="ARBA00022777"/>
    </source>
</evidence>
<dbReference type="EMBL" id="LCDO01000004">
    <property type="protein sequence ID" value="KKS56933.1"/>
    <property type="molecule type" value="Genomic_DNA"/>
</dbReference>
<feature type="domain" description="Carbohydrate kinase FGGY C-terminal" evidence="10">
    <location>
        <begin position="260"/>
        <end position="446"/>
    </location>
</feature>
<dbReference type="Pfam" id="PF00370">
    <property type="entry name" value="FGGY_N"/>
    <property type="match status" value="1"/>
</dbReference>
<keyword evidence="2 8" id="KW-0808">Transferase</keyword>
<dbReference type="PIRSF" id="PIRSF000538">
    <property type="entry name" value="GlpK"/>
    <property type="match status" value="1"/>
</dbReference>
<evidence type="ECO:0000256" key="5">
    <source>
        <dbReference type="ARBA" id="ARBA00022798"/>
    </source>
</evidence>
<dbReference type="Pfam" id="PF02782">
    <property type="entry name" value="FGGY_C"/>
    <property type="match status" value="1"/>
</dbReference>
<dbReference type="AlphaFoldDB" id="A0A0G1D4H2"/>
<dbReference type="SUPFAM" id="SSF53067">
    <property type="entry name" value="Actin-like ATPase domain"/>
    <property type="match status" value="2"/>
</dbReference>